<comment type="caution">
    <text evidence="1">The sequence shown here is derived from an EMBL/GenBank/DDBJ whole genome shotgun (WGS) entry which is preliminary data.</text>
</comment>
<proteinExistence type="predicted"/>
<protein>
    <submittedName>
        <fullName evidence="1">Uncharacterized protein</fullName>
    </submittedName>
</protein>
<dbReference type="AlphaFoldDB" id="A0A0V0ZB03"/>
<reference evidence="1 2" key="1">
    <citation type="submission" date="2015-01" db="EMBL/GenBank/DDBJ databases">
        <title>Evolution of Trichinella species and genotypes.</title>
        <authorList>
            <person name="Korhonen P.K."/>
            <person name="Edoardo P."/>
            <person name="Giuseppe L.R."/>
            <person name="Gasser R.B."/>
        </authorList>
    </citation>
    <scope>NUCLEOTIDE SEQUENCE [LARGE SCALE GENOMIC DNA]</scope>
    <source>
        <strain evidence="1">ISS2496</strain>
    </source>
</reference>
<evidence type="ECO:0000313" key="1">
    <source>
        <dbReference type="EMBL" id="KRY09735.1"/>
    </source>
</evidence>
<organism evidence="1 2">
    <name type="scientific">Trichinella patagoniensis</name>
    <dbReference type="NCBI Taxonomy" id="990121"/>
    <lineage>
        <taxon>Eukaryota</taxon>
        <taxon>Metazoa</taxon>
        <taxon>Ecdysozoa</taxon>
        <taxon>Nematoda</taxon>
        <taxon>Enoplea</taxon>
        <taxon>Dorylaimia</taxon>
        <taxon>Trichinellida</taxon>
        <taxon>Trichinellidae</taxon>
        <taxon>Trichinella</taxon>
    </lineage>
</organism>
<keyword evidence="2" id="KW-1185">Reference proteome</keyword>
<dbReference type="Proteomes" id="UP000054783">
    <property type="component" value="Unassembled WGS sequence"/>
</dbReference>
<dbReference type="EMBL" id="JYDQ01000259">
    <property type="protein sequence ID" value="KRY09735.1"/>
    <property type="molecule type" value="Genomic_DNA"/>
</dbReference>
<name>A0A0V0ZB03_9BILA</name>
<accession>A0A0V0ZB03</accession>
<sequence length="54" mass="6027">MEMLERDSTSGPVDRFFFSVVAEMLIKVEFDLSKPMIGQFVLECAASGKHTDEG</sequence>
<gene>
    <name evidence="1" type="ORF">T12_9523</name>
</gene>
<evidence type="ECO:0000313" key="2">
    <source>
        <dbReference type="Proteomes" id="UP000054783"/>
    </source>
</evidence>